<dbReference type="EnsemblPlants" id="OPUNC01G17740.1">
    <property type="protein sequence ID" value="OPUNC01G17740.1"/>
    <property type="gene ID" value="OPUNC01G17740"/>
</dbReference>
<proteinExistence type="predicted"/>
<evidence type="ECO:0000256" key="1">
    <source>
        <dbReference type="SAM" id="MobiDB-lite"/>
    </source>
</evidence>
<dbReference type="Gramene" id="OPUNC01G17740.1">
    <property type="protein sequence ID" value="OPUNC01G17740.1"/>
    <property type="gene ID" value="OPUNC01G17740"/>
</dbReference>
<feature type="compositionally biased region" description="Basic residues" evidence="1">
    <location>
        <begin position="15"/>
        <end position="24"/>
    </location>
</feature>
<dbReference type="Proteomes" id="UP000026962">
    <property type="component" value="Chromosome 1"/>
</dbReference>
<feature type="region of interest" description="Disordered" evidence="1">
    <location>
        <begin position="1"/>
        <end position="25"/>
    </location>
</feature>
<sequence length="81" mass="9052">MDQRLVASPSMAVGSRRHGRRRRREKDGVLVGVGLRLACPRSCINPTWTLFGLKGALHLWIVLHAFEHGGDDLETSDQLYA</sequence>
<dbReference type="HOGENOM" id="CLU_2577961_0_0_1"/>
<protein>
    <submittedName>
        <fullName evidence="2">Uncharacterized protein</fullName>
    </submittedName>
</protein>
<accession>A0A0E0JJC5</accession>
<organism evidence="2">
    <name type="scientific">Oryza punctata</name>
    <name type="common">Red rice</name>
    <dbReference type="NCBI Taxonomy" id="4537"/>
    <lineage>
        <taxon>Eukaryota</taxon>
        <taxon>Viridiplantae</taxon>
        <taxon>Streptophyta</taxon>
        <taxon>Embryophyta</taxon>
        <taxon>Tracheophyta</taxon>
        <taxon>Spermatophyta</taxon>
        <taxon>Magnoliopsida</taxon>
        <taxon>Liliopsida</taxon>
        <taxon>Poales</taxon>
        <taxon>Poaceae</taxon>
        <taxon>BOP clade</taxon>
        <taxon>Oryzoideae</taxon>
        <taxon>Oryzeae</taxon>
        <taxon>Oryzinae</taxon>
        <taxon>Oryza</taxon>
    </lineage>
</organism>
<evidence type="ECO:0000313" key="3">
    <source>
        <dbReference type="Proteomes" id="UP000026962"/>
    </source>
</evidence>
<name>A0A0E0JJC5_ORYPU</name>
<evidence type="ECO:0000313" key="2">
    <source>
        <dbReference type="EnsemblPlants" id="OPUNC01G17740.1"/>
    </source>
</evidence>
<reference evidence="2" key="1">
    <citation type="submission" date="2015-04" db="UniProtKB">
        <authorList>
            <consortium name="EnsemblPlants"/>
        </authorList>
    </citation>
    <scope>IDENTIFICATION</scope>
</reference>
<keyword evidence="3" id="KW-1185">Reference proteome</keyword>
<dbReference type="AlphaFoldDB" id="A0A0E0JJC5"/>
<reference evidence="2" key="2">
    <citation type="submission" date="2018-05" db="EMBL/GenBank/DDBJ databases">
        <title>OpunRS2 (Oryza punctata Reference Sequence Version 2).</title>
        <authorList>
            <person name="Zhang J."/>
            <person name="Kudrna D."/>
            <person name="Lee S."/>
            <person name="Talag J."/>
            <person name="Welchert J."/>
            <person name="Wing R.A."/>
        </authorList>
    </citation>
    <scope>NUCLEOTIDE SEQUENCE [LARGE SCALE GENOMIC DNA]</scope>
</reference>